<keyword evidence="1" id="KW-0812">Transmembrane</keyword>
<accession>A0A7V4THJ6</accession>
<evidence type="ECO:0000256" key="1">
    <source>
        <dbReference type="SAM" id="Phobius"/>
    </source>
</evidence>
<gene>
    <name evidence="2" type="ORF">ENW11_08465</name>
</gene>
<comment type="caution">
    <text evidence="2">The sequence shown here is derived from an EMBL/GenBank/DDBJ whole genome shotgun (WGS) entry which is preliminary data.</text>
</comment>
<dbReference type="EMBL" id="DTIY01000062">
    <property type="protein sequence ID" value="HGY39822.1"/>
    <property type="molecule type" value="Genomic_DNA"/>
</dbReference>
<keyword evidence="1" id="KW-0472">Membrane</keyword>
<dbReference type="AlphaFoldDB" id="A0A7V4THJ6"/>
<proteinExistence type="predicted"/>
<protein>
    <submittedName>
        <fullName evidence="2">Uncharacterized protein</fullName>
    </submittedName>
</protein>
<keyword evidence="1" id="KW-1133">Transmembrane helix</keyword>
<sequence>MVFLVALFTILFHTLPFFLPFFLGSLAFLFLFLLGILLFGWALLVVFPFVLAGLTLWAILWAFVF</sequence>
<feature type="transmembrane region" description="Helical" evidence="1">
    <location>
        <begin position="41"/>
        <end position="64"/>
    </location>
</feature>
<feature type="transmembrane region" description="Helical" evidence="1">
    <location>
        <begin position="6"/>
        <end position="34"/>
    </location>
</feature>
<reference evidence="2" key="1">
    <citation type="journal article" date="2020" name="mSystems">
        <title>Genome- and Community-Level Interaction Insights into Carbon Utilization and Element Cycling Functions of Hydrothermarchaeota in Hydrothermal Sediment.</title>
        <authorList>
            <person name="Zhou Z."/>
            <person name="Liu Y."/>
            <person name="Xu W."/>
            <person name="Pan J."/>
            <person name="Luo Z.H."/>
            <person name="Li M."/>
        </authorList>
    </citation>
    <scope>NUCLEOTIDE SEQUENCE [LARGE SCALE GENOMIC DNA]</scope>
    <source>
        <strain evidence="2">SpSt-82</strain>
    </source>
</reference>
<name>A0A7V4THJ6_9BACT</name>
<organism evidence="2">
    <name type="scientific">Candidatus Caldatribacterium saccharofermentans</name>
    <dbReference type="NCBI Taxonomy" id="1454753"/>
    <lineage>
        <taxon>Bacteria</taxon>
        <taxon>Pseudomonadati</taxon>
        <taxon>Atribacterota</taxon>
        <taxon>Atribacteria</taxon>
        <taxon>Atribacterales</taxon>
        <taxon>Candidatus Caldatribacteriaceae</taxon>
        <taxon>Candidatus Caldatribacterium</taxon>
    </lineage>
</organism>
<evidence type="ECO:0000313" key="2">
    <source>
        <dbReference type="EMBL" id="HGY39822.1"/>
    </source>
</evidence>